<evidence type="ECO:0000313" key="2">
    <source>
        <dbReference type="Proteomes" id="UP001057221"/>
    </source>
</evidence>
<evidence type="ECO:0000313" key="1">
    <source>
        <dbReference type="EMBL" id="USN14516.1"/>
    </source>
</evidence>
<reference evidence="1 2" key="1">
    <citation type="submission" date="2022-05" db="EMBL/GenBank/DDBJ databases">
        <authorList>
            <person name="Friedrich I."/>
            <person name="Poehlein A."/>
            <person name="Schneider D."/>
            <person name="Hertel R."/>
            <person name="Daniel R."/>
        </authorList>
    </citation>
    <scope>NUCLEOTIDE SEQUENCE [LARGE SCALE GENOMIC DNA]</scope>
</reference>
<name>A0A9E7SK96_9CAUD</name>
<protein>
    <submittedName>
        <fullName evidence="1">Uncharacterized protein</fullName>
    </submittedName>
</protein>
<dbReference type="Proteomes" id="UP001057221">
    <property type="component" value="Segment"/>
</dbReference>
<dbReference type="EMBL" id="ON529855">
    <property type="protein sequence ID" value="USN14516.1"/>
    <property type="molecule type" value="Genomic_DNA"/>
</dbReference>
<organism evidence="1 2">
    <name type="scientific">Brevundimonas phage vB_BpoS-Domovoi</name>
    <dbReference type="NCBI Taxonomy" id="2948598"/>
    <lineage>
        <taxon>Viruses</taxon>
        <taxon>Duplodnaviria</taxon>
        <taxon>Heunggongvirae</taxon>
        <taxon>Uroviricota</taxon>
        <taxon>Caudoviricetes</taxon>
        <taxon>Jeanschmidtviridae</taxon>
        <taxon>Marchewkavirus</taxon>
        <taxon>Marchewkavirus domovoi</taxon>
    </lineage>
</organism>
<accession>A0A9E7SK96</accession>
<gene>
    <name evidence="1" type="ORF">DOMOVOI_00410</name>
</gene>
<proteinExistence type="predicted"/>
<sequence length="112" mass="12522">MARRKAEPAPKLPGNFHARADDLGLNTISYLNTAVTCEDGVSRWLPRDMIGRDGKSAILYRPAGYGNYSIDGWEPYHDFMFGGRYANVETALAWLQRAHDIKAGKAEDFRGC</sequence>
<keyword evidence="2" id="KW-1185">Reference proteome</keyword>